<sequence>MHLSEVMTIAMASPTPRANAFHGSGYKTFKEFYTNGTCYKVGVERFPTW</sequence>
<reference evidence="2 3" key="1">
    <citation type="submission" date="2017-11" db="EMBL/GenBank/DDBJ databases">
        <title>Complete genome of a free-living desiccation-tolerant cyanobacterium and its photosynthetic adaptation to extreme terrestrial habitat.</title>
        <authorList>
            <person name="Shang J."/>
        </authorList>
    </citation>
    <scope>NUCLEOTIDE SEQUENCE [LARGE SCALE GENOMIC DNA]</scope>
    <source>
        <strain evidence="2 3">CCNUN1</strain>
    </source>
</reference>
<dbReference type="EMBL" id="CP024785">
    <property type="protein sequence ID" value="AUB35209.1"/>
    <property type="molecule type" value="Genomic_DNA"/>
</dbReference>
<keyword evidence="3" id="KW-1185">Reference proteome</keyword>
<dbReference type="AlphaFoldDB" id="A0A2K8SUC6"/>
<dbReference type="KEGG" id="nfl:COO91_05050"/>
<dbReference type="Proteomes" id="UP000232003">
    <property type="component" value="Chromosome"/>
</dbReference>
<dbReference type="KEGG" id="nfl:COO91_01081"/>
<organism evidence="2 3">
    <name type="scientific">Nostoc flagelliforme CCNUN1</name>
    <dbReference type="NCBI Taxonomy" id="2038116"/>
    <lineage>
        <taxon>Bacteria</taxon>
        <taxon>Bacillati</taxon>
        <taxon>Cyanobacteriota</taxon>
        <taxon>Cyanophyceae</taxon>
        <taxon>Nostocales</taxon>
        <taxon>Nostocaceae</taxon>
        <taxon>Nostoc</taxon>
    </lineage>
</organism>
<accession>A0A2K8SUC6</accession>
<evidence type="ECO:0000313" key="3">
    <source>
        <dbReference type="Proteomes" id="UP000232003"/>
    </source>
</evidence>
<dbReference type="EMBL" id="CP024785">
    <property type="protein sequence ID" value="AUB39062.1"/>
    <property type="molecule type" value="Genomic_DNA"/>
</dbReference>
<evidence type="ECO:0000313" key="1">
    <source>
        <dbReference type="EMBL" id="AUB35209.1"/>
    </source>
</evidence>
<evidence type="ECO:0000313" key="2">
    <source>
        <dbReference type="EMBL" id="AUB39062.1"/>
    </source>
</evidence>
<gene>
    <name evidence="1" type="ORF">COO91_01081</name>
    <name evidence="2" type="ORF">COO91_05050</name>
</gene>
<protein>
    <submittedName>
        <fullName evidence="2">Uncharacterized protein</fullName>
    </submittedName>
</protein>
<proteinExistence type="predicted"/>
<name>A0A2K8SUC6_9NOSO</name>